<gene>
    <name evidence="1" type="ORF">Dsi01nite_082760</name>
</gene>
<name>A0A919PSU0_9ACTN</name>
<dbReference type="RefSeq" id="WP_203851890.1">
    <property type="nucleotide sequence ID" value="NZ_BAAAVW010000027.1"/>
</dbReference>
<evidence type="ECO:0000313" key="2">
    <source>
        <dbReference type="Proteomes" id="UP000660611"/>
    </source>
</evidence>
<evidence type="ECO:0000313" key="1">
    <source>
        <dbReference type="EMBL" id="GIG50235.1"/>
    </source>
</evidence>
<accession>A0A919PSU0</accession>
<sequence>MTIDEFSALWTPPFDRYGLFRVHETGGYLVASFEHRAVTLICDDDLAEAVVRRMLEAGVPIVDDFPAPAAWQWLARDLRDVGCDVTTVERLPDACAGRPESVPVLVRWVGELRDVEAPSGNRDWLMGHIVRALIVSGADITALMLDLLPHAGIGSLTVVEHAIETGASTEHADRILDFVDDEQHGLRRDRLILLLVRIAKRHPRTLEVLSRIVVDDTAAPAAMAALARLHPREAVDLIAPRLQHTDRTIARAAKINHRIALDKSTRQRRSR</sequence>
<organism evidence="1 2">
    <name type="scientific">Dactylosporangium siamense</name>
    <dbReference type="NCBI Taxonomy" id="685454"/>
    <lineage>
        <taxon>Bacteria</taxon>
        <taxon>Bacillati</taxon>
        <taxon>Actinomycetota</taxon>
        <taxon>Actinomycetes</taxon>
        <taxon>Micromonosporales</taxon>
        <taxon>Micromonosporaceae</taxon>
        <taxon>Dactylosporangium</taxon>
    </lineage>
</organism>
<dbReference type="AlphaFoldDB" id="A0A919PSU0"/>
<dbReference type="Proteomes" id="UP000660611">
    <property type="component" value="Unassembled WGS sequence"/>
</dbReference>
<proteinExistence type="predicted"/>
<reference evidence="1" key="1">
    <citation type="submission" date="2021-01" db="EMBL/GenBank/DDBJ databases">
        <title>Whole genome shotgun sequence of Dactylosporangium siamense NBRC 106093.</title>
        <authorList>
            <person name="Komaki H."/>
            <person name="Tamura T."/>
        </authorList>
    </citation>
    <scope>NUCLEOTIDE SEQUENCE</scope>
    <source>
        <strain evidence="1">NBRC 106093</strain>
    </source>
</reference>
<protein>
    <submittedName>
        <fullName evidence="1">Uncharacterized protein</fullName>
    </submittedName>
</protein>
<keyword evidence="2" id="KW-1185">Reference proteome</keyword>
<dbReference type="EMBL" id="BONQ01000129">
    <property type="protein sequence ID" value="GIG50235.1"/>
    <property type="molecule type" value="Genomic_DNA"/>
</dbReference>
<comment type="caution">
    <text evidence="1">The sequence shown here is derived from an EMBL/GenBank/DDBJ whole genome shotgun (WGS) entry which is preliminary data.</text>
</comment>